<reference evidence="7 8" key="1">
    <citation type="submission" date="2017-05" db="EMBL/GenBank/DDBJ databases">
        <title>Isolation of Rhodococcus sp. S2-17 biodegrading of BP-3.</title>
        <authorList>
            <person name="Lee Y."/>
            <person name="Kim K.H."/>
            <person name="Chun B.H."/>
            <person name="Jung H.S."/>
            <person name="Jeon C.O."/>
        </authorList>
    </citation>
    <scope>NUCLEOTIDE SEQUENCE [LARGE SCALE GENOMIC DNA]</scope>
    <source>
        <strain evidence="7 8">S2-17</strain>
    </source>
</reference>
<dbReference type="Gene3D" id="1.10.1040.10">
    <property type="entry name" value="N-(1-d-carboxylethyl)-l-norvaline Dehydrogenase, domain 2"/>
    <property type="match status" value="1"/>
</dbReference>
<dbReference type="Pfam" id="PF03446">
    <property type="entry name" value="NAD_binding_2"/>
    <property type="match status" value="1"/>
</dbReference>
<evidence type="ECO:0000313" key="8">
    <source>
        <dbReference type="Proteomes" id="UP000245711"/>
    </source>
</evidence>
<dbReference type="InterPro" id="IPR008927">
    <property type="entry name" value="6-PGluconate_DH-like_C_sf"/>
</dbReference>
<organism evidence="7 8">
    <name type="scientific">Rhodococcus oxybenzonivorans</name>
    <dbReference type="NCBI Taxonomy" id="1990687"/>
    <lineage>
        <taxon>Bacteria</taxon>
        <taxon>Bacillati</taxon>
        <taxon>Actinomycetota</taxon>
        <taxon>Actinomycetes</taxon>
        <taxon>Mycobacteriales</taxon>
        <taxon>Nocardiaceae</taxon>
        <taxon>Rhodococcus</taxon>
    </lineage>
</organism>
<dbReference type="SUPFAM" id="SSF51735">
    <property type="entry name" value="NAD(P)-binding Rossmann-fold domains"/>
    <property type="match status" value="1"/>
</dbReference>
<accession>A0A2S2BRB0</accession>
<dbReference type="PANTHER" id="PTHR43060:SF15">
    <property type="entry name" value="3-HYDROXYISOBUTYRATE DEHYDROGENASE-LIKE 1, MITOCHONDRIAL-RELATED"/>
    <property type="match status" value="1"/>
</dbReference>
<evidence type="ECO:0000259" key="6">
    <source>
        <dbReference type="Pfam" id="PF14833"/>
    </source>
</evidence>
<dbReference type="InterPro" id="IPR013328">
    <property type="entry name" value="6PGD_dom2"/>
</dbReference>
<dbReference type="AlphaFoldDB" id="A0A2S2BRB0"/>
<dbReference type="RefSeq" id="WP_109327035.1">
    <property type="nucleotide sequence ID" value="NZ_CP021354.1"/>
</dbReference>
<dbReference type="PANTHER" id="PTHR43060">
    <property type="entry name" value="3-HYDROXYISOBUTYRATE DEHYDROGENASE-LIKE 1, MITOCHONDRIAL-RELATED"/>
    <property type="match status" value="1"/>
</dbReference>
<feature type="domain" description="6-phosphogluconate dehydrogenase NADP-binding" evidence="5">
    <location>
        <begin position="3"/>
        <end position="161"/>
    </location>
</feature>
<dbReference type="Pfam" id="PF14833">
    <property type="entry name" value="NAD_binding_11"/>
    <property type="match status" value="1"/>
</dbReference>
<dbReference type="SUPFAM" id="SSF48179">
    <property type="entry name" value="6-phosphogluconate dehydrogenase C-terminal domain-like"/>
    <property type="match status" value="1"/>
</dbReference>
<evidence type="ECO:0000256" key="2">
    <source>
        <dbReference type="ARBA" id="ARBA00023002"/>
    </source>
</evidence>
<dbReference type="PIRSF" id="PIRSF000103">
    <property type="entry name" value="HIBADH"/>
    <property type="match status" value="1"/>
</dbReference>
<dbReference type="OrthoDB" id="3185659at2"/>
<proteinExistence type="inferred from homology"/>
<dbReference type="EMBL" id="CP021354">
    <property type="protein sequence ID" value="AWK71098.1"/>
    <property type="molecule type" value="Genomic_DNA"/>
</dbReference>
<dbReference type="InterPro" id="IPR006115">
    <property type="entry name" value="6PGDH_NADP-bd"/>
</dbReference>
<evidence type="ECO:0000313" key="7">
    <source>
        <dbReference type="EMBL" id="AWK71098.1"/>
    </source>
</evidence>
<evidence type="ECO:0000259" key="5">
    <source>
        <dbReference type="Pfam" id="PF03446"/>
    </source>
</evidence>
<dbReference type="Proteomes" id="UP000245711">
    <property type="component" value="Chromosome"/>
</dbReference>
<keyword evidence="3" id="KW-0520">NAD</keyword>
<gene>
    <name evidence="7" type="ORF">CBI38_05440</name>
</gene>
<evidence type="ECO:0000256" key="3">
    <source>
        <dbReference type="ARBA" id="ARBA00023027"/>
    </source>
</evidence>
<comment type="similarity">
    <text evidence="1">Belongs to the HIBADH-related family.</text>
</comment>
<dbReference type="GO" id="GO:0051287">
    <property type="term" value="F:NAD binding"/>
    <property type="evidence" value="ECO:0007669"/>
    <property type="project" value="InterPro"/>
</dbReference>
<feature type="active site" evidence="4">
    <location>
        <position position="170"/>
    </location>
</feature>
<dbReference type="InterPro" id="IPR015815">
    <property type="entry name" value="HIBADH-related"/>
</dbReference>
<dbReference type="Gene3D" id="3.40.50.720">
    <property type="entry name" value="NAD(P)-binding Rossmann-like Domain"/>
    <property type="match status" value="1"/>
</dbReference>
<dbReference type="GO" id="GO:0016491">
    <property type="term" value="F:oxidoreductase activity"/>
    <property type="evidence" value="ECO:0007669"/>
    <property type="project" value="UniProtKB-KW"/>
</dbReference>
<feature type="domain" description="3-hydroxyisobutyrate dehydrogenase-like NAD-binding" evidence="6">
    <location>
        <begin position="164"/>
        <end position="253"/>
    </location>
</feature>
<sequence length="270" mass="27560">MSRVGFIGAGRMGLPMVRGLAEAGHEVRALGRSSESRAAIYASGAEAFSDLSEVGEGADLVTVCVFSDDQVRHVCLDSPLLAAMPSGAVLAVHTTVSPRTVEAVAERAAAHGIDVVDAAVSGGPPDIAAGCLTLFLGGPEGAVARIRPILQSYGDPILHVGPSGNGQRVKLVNNALFAAQIGLLAEAADLGRQLGIDESVLLEALPHGSSASRVMGSVAARGSVRSFRSAVGEFLDKDVAVVRKTVAELGGDLGILDSVISGGHPVRYPR</sequence>
<protein>
    <submittedName>
        <fullName evidence="7">6-phosphogluconate dehydrogenase</fullName>
    </submittedName>
</protein>
<keyword evidence="8" id="KW-1185">Reference proteome</keyword>
<keyword evidence="2" id="KW-0560">Oxidoreductase</keyword>
<evidence type="ECO:0000256" key="4">
    <source>
        <dbReference type="PIRSR" id="PIRSR000103-1"/>
    </source>
</evidence>
<dbReference type="InterPro" id="IPR029154">
    <property type="entry name" value="HIBADH-like_NADP-bd"/>
</dbReference>
<dbReference type="InterPro" id="IPR036291">
    <property type="entry name" value="NAD(P)-bd_dom_sf"/>
</dbReference>
<evidence type="ECO:0000256" key="1">
    <source>
        <dbReference type="ARBA" id="ARBA00009080"/>
    </source>
</evidence>
<dbReference type="KEGG" id="roz:CBI38_05440"/>
<dbReference type="GO" id="GO:0050661">
    <property type="term" value="F:NADP binding"/>
    <property type="evidence" value="ECO:0007669"/>
    <property type="project" value="InterPro"/>
</dbReference>
<name>A0A2S2BRB0_9NOCA</name>